<evidence type="ECO:0000313" key="2">
    <source>
        <dbReference type="EMBL" id="KNC99392.1"/>
    </source>
</evidence>
<dbReference type="EMBL" id="KQ257458">
    <property type="protein sequence ID" value="KNC99392.1"/>
    <property type="molecule type" value="Genomic_DNA"/>
</dbReference>
<accession>A0A0L0HE59</accession>
<feature type="region of interest" description="Disordered" evidence="1">
    <location>
        <begin position="16"/>
        <end position="37"/>
    </location>
</feature>
<protein>
    <submittedName>
        <fullName evidence="2">Uncharacterized protein</fullName>
    </submittedName>
</protein>
<dbReference type="VEuPathDB" id="FungiDB:SPPG_05635"/>
<reference evidence="2 3" key="1">
    <citation type="submission" date="2009-08" db="EMBL/GenBank/DDBJ databases">
        <title>The Genome Sequence of Spizellomyces punctatus strain DAOM BR117.</title>
        <authorList>
            <consortium name="The Broad Institute Genome Sequencing Platform"/>
            <person name="Russ C."/>
            <person name="Cuomo C."/>
            <person name="Shea T."/>
            <person name="Young S.K."/>
            <person name="Zeng Q."/>
            <person name="Koehrsen M."/>
            <person name="Haas B."/>
            <person name="Borodovsky M."/>
            <person name="Guigo R."/>
            <person name="Alvarado L."/>
            <person name="Berlin A."/>
            <person name="Bochicchio J."/>
            <person name="Borenstein D."/>
            <person name="Chapman S."/>
            <person name="Chen Z."/>
            <person name="Engels R."/>
            <person name="Freedman E."/>
            <person name="Gellesch M."/>
            <person name="Goldberg J."/>
            <person name="Griggs A."/>
            <person name="Gujja S."/>
            <person name="Heiman D."/>
            <person name="Hepburn T."/>
            <person name="Howarth C."/>
            <person name="Jen D."/>
            <person name="Larson L."/>
            <person name="Lewis B."/>
            <person name="Mehta T."/>
            <person name="Park D."/>
            <person name="Pearson M."/>
            <person name="Roberts A."/>
            <person name="Saif S."/>
            <person name="Shenoy N."/>
            <person name="Sisk P."/>
            <person name="Stolte C."/>
            <person name="Sykes S."/>
            <person name="Thomson T."/>
            <person name="Walk T."/>
            <person name="White J."/>
            <person name="Yandava C."/>
            <person name="Burger G."/>
            <person name="Gray M.W."/>
            <person name="Holland P.W.H."/>
            <person name="King N."/>
            <person name="Lang F.B.F."/>
            <person name="Roger A.J."/>
            <person name="Ruiz-Trillo I."/>
            <person name="Lander E."/>
            <person name="Nusbaum C."/>
        </authorList>
    </citation>
    <scope>NUCLEOTIDE SEQUENCE [LARGE SCALE GENOMIC DNA]</scope>
    <source>
        <strain evidence="2 3">DAOM BR117</strain>
    </source>
</reference>
<dbReference type="AlphaFoldDB" id="A0A0L0HE59"/>
<sequence>MESLIYPSPLPHPAIVGSAPAAESQTHPHPYLFPSQGTSNVSQFNPAPFVNNSLFAPAAEPWTQAGMMSNKKRKGGCDSDDEDTDEHRPKRPSVAVFQAYAPADSSSSPTTSLLNSLVQDANTVVRRPQGPTDTFASTLASPWCLPVYTQPKSESAVIVDDPLEADMMDMEDEQCVPVESVNAIRVTGICGM</sequence>
<proteinExistence type="predicted"/>
<dbReference type="GeneID" id="27688996"/>
<gene>
    <name evidence="2" type="ORF">SPPG_05635</name>
</gene>
<evidence type="ECO:0000313" key="3">
    <source>
        <dbReference type="Proteomes" id="UP000053201"/>
    </source>
</evidence>
<dbReference type="OrthoDB" id="2161187at2759"/>
<dbReference type="Proteomes" id="UP000053201">
    <property type="component" value="Unassembled WGS sequence"/>
</dbReference>
<evidence type="ECO:0000256" key="1">
    <source>
        <dbReference type="SAM" id="MobiDB-lite"/>
    </source>
</evidence>
<dbReference type="RefSeq" id="XP_016607432.1">
    <property type="nucleotide sequence ID" value="XM_016753844.1"/>
</dbReference>
<keyword evidence="3" id="KW-1185">Reference proteome</keyword>
<organism evidence="2 3">
    <name type="scientific">Spizellomyces punctatus (strain DAOM BR117)</name>
    <dbReference type="NCBI Taxonomy" id="645134"/>
    <lineage>
        <taxon>Eukaryota</taxon>
        <taxon>Fungi</taxon>
        <taxon>Fungi incertae sedis</taxon>
        <taxon>Chytridiomycota</taxon>
        <taxon>Chytridiomycota incertae sedis</taxon>
        <taxon>Chytridiomycetes</taxon>
        <taxon>Spizellomycetales</taxon>
        <taxon>Spizellomycetaceae</taxon>
        <taxon>Spizellomyces</taxon>
    </lineage>
</organism>
<dbReference type="InParanoid" id="A0A0L0HE59"/>
<feature type="region of interest" description="Disordered" evidence="1">
    <location>
        <begin position="63"/>
        <end position="92"/>
    </location>
</feature>
<name>A0A0L0HE59_SPIPD</name>